<proteinExistence type="inferred from homology"/>
<organism evidence="8 9">
    <name type="scientific">Oxalicibacterium flavum</name>
    <dbReference type="NCBI Taxonomy" id="179467"/>
    <lineage>
        <taxon>Bacteria</taxon>
        <taxon>Pseudomonadati</taxon>
        <taxon>Pseudomonadota</taxon>
        <taxon>Betaproteobacteria</taxon>
        <taxon>Burkholderiales</taxon>
        <taxon>Oxalobacteraceae</taxon>
        <taxon>Oxalicibacterium</taxon>
    </lineage>
</organism>
<dbReference type="GO" id="GO:0044781">
    <property type="term" value="P:bacterial-type flagellum organization"/>
    <property type="evidence" value="ECO:0007669"/>
    <property type="project" value="UniProtKB-UniRule"/>
</dbReference>
<comment type="caution">
    <text evidence="8">The sequence shown here is derived from an EMBL/GenBank/DDBJ whole genome shotgun (WGS) entry which is preliminary data.</text>
</comment>
<evidence type="ECO:0000256" key="5">
    <source>
        <dbReference type="RuleBase" id="RU362076"/>
    </source>
</evidence>
<dbReference type="Gene3D" id="2.30.30.910">
    <property type="match status" value="1"/>
</dbReference>
<evidence type="ECO:0000256" key="1">
    <source>
        <dbReference type="ARBA" id="ARBA00010577"/>
    </source>
</evidence>
<keyword evidence="3 5" id="KW-1005">Bacterial flagellum biogenesis</keyword>
<dbReference type="AlphaFoldDB" id="A0A8J2UKU3"/>
<reference evidence="8" key="2">
    <citation type="submission" date="2020-09" db="EMBL/GenBank/DDBJ databases">
        <authorList>
            <person name="Sun Q."/>
            <person name="Sedlacek I."/>
        </authorList>
    </citation>
    <scope>NUCLEOTIDE SEQUENCE</scope>
    <source>
        <strain evidence="8">CCM 7086</strain>
    </source>
</reference>
<dbReference type="Gene3D" id="2.60.40.4070">
    <property type="match status" value="1"/>
</dbReference>
<dbReference type="InterPro" id="IPR025963">
    <property type="entry name" value="FLgD_Tudor"/>
</dbReference>
<evidence type="ECO:0000256" key="4">
    <source>
        <dbReference type="ARBA" id="ARBA00024746"/>
    </source>
</evidence>
<evidence type="ECO:0000313" key="8">
    <source>
        <dbReference type="EMBL" id="GGC03804.1"/>
    </source>
</evidence>
<dbReference type="InterPro" id="IPR025965">
    <property type="entry name" value="FlgD/Vpr_Ig-like"/>
</dbReference>
<reference evidence="8" key="1">
    <citation type="journal article" date="2014" name="Int. J. Syst. Evol. Microbiol.">
        <title>Complete genome sequence of Corynebacterium casei LMG S-19264T (=DSM 44701T), isolated from a smear-ripened cheese.</title>
        <authorList>
            <consortium name="US DOE Joint Genome Institute (JGI-PGF)"/>
            <person name="Walter F."/>
            <person name="Albersmeier A."/>
            <person name="Kalinowski J."/>
            <person name="Ruckert C."/>
        </authorList>
    </citation>
    <scope>NUCLEOTIDE SEQUENCE</scope>
    <source>
        <strain evidence="8">CCM 7086</strain>
    </source>
</reference>
<protein>
    <recommendedName>
        <fullName evidence="2 5">Basal-body rod modification protein FlgD</fullName>
    </recommendedName>
</protein>
<comment type="function">
    <text evidence="4 5">Required for flagellar hook formation. May act as a scaffolding protein.</text>
</comment>
<dbReference type="EMBL" id="BMCG01000002">
    <property type="protein sequence ID" value="GGC03804.1"/>
    <property type="molecule type" value="Genomic_DNA"/>
</dbReference>
<name>A0A8J2UKU3_9BURK</name>
<dbReference type="Pfam" id="PF03963">
    <property type="entry name" value="FlgD"/>
    <property type="match status" value="1"/>
</dbReference>
<dbReference type="Pfam" id="PF13860">
    <property type="entry name" value="FlgD_ig"/>
    <property type="match status" value="1"/>
</dbReference>
<gene>
    <name evidence="8" type="primary">flgD</name>
    <name evidence="8" type="ORF">GCM10007205_11180</name>
</gene>
<dbReference type="RefSeq" id="WP_188395200.1">
    <property type="nucleotide sequence ID" value="NZ_BMCG01000002.1"/>
</dbReference>
<evidence type="ECO:0000259" key="7">
    <source>
        <dbReference type="Pfam" id="PF13861"/>
    </source>
</evidence>
<sequence>MAAITSTLPQSVLDAMNTSTTSTQSTAEEAQDRFLKLLVTQMQNQDPLNPLDNAQVTSQLAQLSTVTGIDKVNATLESLIGSYQSAQSLQAANLIERGVLTEGNAVALNEGQGIMGVEFAADVDAATLEVKDASGKVIHTVDLGPQKAGPIPLLWDGTTSDGGKAADGNYTFSVKATVAGSAVTATSLQFGIVTSVTTGSSGTKVNVPGLGAVDVSDIRQIL</sequence>
<feature type="domain" description="FlgD/Vpr Ig-like" evidence="6">
    <location>
        <begin position="104"/>
        <end position="178"/>
    </location>
</feature>
<evidence type="ECO:0000256" key="2">
    <source>
        <dbReference type="ARBA" id="ARBA00016013"/>
    </source>
</evidence>
<feature type="domain" description="FlgD Tudor-like" evidence="7">
    <location>
        <begin position="87"/>
        <end position="219"/>
    </location>
</feature>
<evidence type="ECO:0000259" key="6">
    <source>
        <dbReference type="Pfam" id="PF13860"/>
    </source>
</evidence>
<evidence type="ECO:0000313" key="9">
    <source>
        <dbReference type="Proteomes" id="UP000620266"/>
    </source>
</evidence>
<dbReference type="Proteomes" id="UP000620266">
    <property type="component" value="Unassembled WGS sequence"/>
</dbReference>
<keyword evidence="9" id="KW-1185">Reference proteome</keyword>
<accession>A0A8J2UKU3</accession>
<dbReference type="InterPro" id="IPR005648">
    <property type="entry name" value="FlgD"/>
</dbReference>
<comment type="similarity">
    <text evidence="1 5">Belongs to the FlgD family.</text>
</comment>
<dbReference type="Pfam" id="PF13861">
    <property type="entry name" value="FLgD_tudor"/>
    <property type="match status" value="1"/>
</dbReference>
<evidence type="ECO:0000256" key="3">
    <source>
        <dbReference type="ARBA" id="ARBA00022795"/>
    </source>
</evidence>